<dbReference type="SUPFAM" id="SSF55729">
    <property type="entry name" value="Acyl-CoA N-acyltransferases (Nat)"/>
    <property type="match status" value="1"/>
</dbReference>
<dbReference type="InterPro" id="IPR045078">
    <property type="entry name" value="TST/MPST-like"/>
</dbReference>
<dbReference type="InterPro" id="IPR016181">
    <property type="entry name" value="Acyl_CoA_acyltransferase"/>
</dbReference>
<keyword evidence="12" id="KW-0670">Pyruvate</keyword>
<comment type="catalytic activity">
    <reaction evidence="5">
        <text>2-oxo-3-sulfanylpropanoate + [thioredoxin]-dithiol = [thioredoxin]-disulfide + hydrogen sulfide + pyruvate + H(+)</text>
        <dbReference type="Rhea" id="RHEA:21740"/>
        <dbReference type="Rhea" id="RHEA-COMP:10698"/>
        <dbReference type="Rhea" id="RHEA-COMP:10700"/>
        <dbReference type="ChEBI" id="CHEBI:15361"/>
        <dbReference type="ChEBI" id="CHEBI:15378"/>
        <dbReference type="ChEBI" id="CHEBI:29919"/>
        <dbReference type="ChEBI" id="CHEBI:29950"/>
        <dbReference type="ChEBI" id="CHEBI:50058"/>
        <dbReference type="ChEBI" id="CHEBI:57678"/>
        <dbReference type="EC" id="2.8.1.2"/>
    </reaction>
    <physiologicalReaction direction="left-to-right" evidence="5">
        <dbReference type="Rhea" id="RHEA:21741"/>
    </physiologicalReaction>
</comment>
<keyword evidence="4" id="KW-0677">Repeat</keyword>
<dbReference type="PROSITE" id="PS50206">
    <property type="entry name" value="RHODANESE_3"/>
    <property type="match status" value="2"/>
</dbReference>
<evidence type="ECO:0000256" key="4">
    <source>
        <dbReference type="ARBA" id="ARBA00022737"/>
    </source>
</evidence>
<evidence type="ECO:0000256" key="9">
    <source>
        <dbReference type="SAM" id="MobiDB-lite"/>
    </source>
</evidence>
<evidence type="ECO:0000256" key="1">
    <source>
        <dbReference type="ARBA" id="ARBA00004496"/>
    </source>
</evidence>
<gene>
    <name evidence="12" type="ORF">GGQ72_000833</name>
</gene>
<evidence type="ECO:0000256" key="6">
    <source>
        <dbReference type="ARBA" id="ARBA00066832"/>
    </source>
</evidence>
<dbReference type="EMBL" id="JACIEC010000001">
    <property type="protein sequence ID" value="MBB4142334.1"/>
    <property type="molecule type" value="Genomic_DNA"/>
</dbReference>
<dbReference type="PROSITE" id="PS51186">
    <property type="entry name" value="GNAT"/>
    <property type="match status" value="1"/>
</dbReference>
<dbReference type="FunFam" id="3.40.250.10:FF:000015">
    <property type="entry name" value="Sulfurtransferase"/>
    <property type="match status" value="1"/>
</dbReference>
<dbReference type="GO" id="GO:0005737">
    <property type="term" value="C:cytoplasm"/>
    <property type="evidence" value="ECO:0007669"/>
    <property type="project" value="UniProtKB-SubCell"/>
</dbReference>
<dbReference type="GO" id="GO:0016784">
    <property type="term" value="F:3-mercaptopyruvate sulfurtransferase activity"/>
    <property type="evidence" value="ECO:0007669"/>
    <property type="project" value="UniProtKB-EC"/>
</dbReference>
<evidence type="ECO:0000256" key="5">
    <source>
        <dbReference type="ARBA" id="ARBA00051793"/>
    </source>
</evidence>
<dbReference type="FunFam" id="3.40.250.10:FF:000001">
    <property type="entry name" value="Sulfurtransferase"/>
    <property type="match status" value="1"/>
</dbReference>
<dbReference type="InterPro" id="IPR001763">
    <property type="entry name" value="Rhodanese-like_dom"/>
</dbReference>
<dbReference type="Pfam" id="PF00581">
    <property type="entry name" value="Rhodanese"/>
    <property type="match status" value="2"/>
</dbReference>
<keyword evidence="3 12" id="KW-0808">Transferase</keyword>
<dbReference type="NCBIfam" id="NF008557">
    <property type="entry name" value="PRK11493.1"/>
    <property type="match status" value="1"/>
</dbReference>
<dbReference type="CDD" id="cd01448">
    <property type="entry name" value="TST_Repeat_1"/>
    <property type="match status" value="1"/>
</dbReference>
<feature type="domain" description="Rhodanese" evidence="10">
    <location>
        <begin position="167"/>
        <end position="280"/>
    </location>
</feature>
<dbReference type="PANTHER" id="PTHR11364:SF27">
    <property type="entry name" value="SULFURTRANSFERASE"/>
    <property type="match status" value="1"/>
</dbReference>
<dbReference type="Pfam" id="PF00583">
    <property type="entry name" value="Acetyltransf_1"/>
    <property type="match status" value="1"/>
</dbReference>
<dbReference type="Gene3D" id="3.40.250.10">
    <property type="entry name" value="Rhodanese-like domain"/>
    <property type="match status" value="2"/>
</dbReference>
<protein>
    <recommendedName>
        <fullName evidence="7">3-mercaptopyruvate sulfurtransferase</fullName>
        <ecNumber evidence="6">2.8.1.2</ecNumber>
    </recommendedName>
    <alternativeName>
        <fullName evidence="8">Rhodanese-like protein</fullName>
    </alternativeName>
</protein>
<dbReference type="SUPFAM" id="SSF52821">
    <property type="entry name" value="Rhodanese/Cell cycle control phosphatase"/>
    <property type="match status" value="2"/>
</dbReference>
<sequence>MGVEKSRFVVSGDWVEQQLGSPGFKTIDASWYLPMHKRNGAEEFVQGHIPGSVFFDQDAIADHSTGLPHSLPSPEFFAKEVGNLGISDTDVIVVYDGPGFFSAPRVWWMLRAMGVEKVYVLDGGLDGWKVDGRPLESGTPDPASATFTPRFRGRRVTTFDEMRAIVDNGSAQIIDARGAGRFTGEEAEPRAGMRSGHMPGARSLPAASLSDKGHLKDLDTLRAMMEEAGVDLSKPAVTSCGSGVTAAVVTLALESLGHTNNALYDGSWSEWGGRDDTPVVTGPAEPLEKPVHGPLRAHVTRLEMTAPPRQSLPMPVNLQTALIRTQDIPLHYYRYLYRQIGKRWHWYKRLRMSDADLSAILRDPKVSVTVLYVNGAPAGMYELNQLDGDVVELSYFGLFEHALGLGIGKWFLLQALYSAWQTSPRKVTVTTNTLDHPRALPLYQMMGFTPVATSDAWVEPLSDAELLAFGKRD</sequence>
<dbReference type="CDD" id="cd01449">
    <property type="entry name" value="TST_Repeat_2"/>
    <property type="match status" value="1"/>
</dbReference>
<accession>A0A7W6PPY2</accession>
<dbReference type="AlphaFoldDB" id="A0A7W6PPY2"/>
<dbReference type="GO" id="GO:0016747">
    <property type="term" value="F:acyltransferase activity, transferring groups other than amino-acyl groups"/>
    <property type="evidence" value="ECO:0007669"/>
    <property type="project" value="InterPro"/>
</dbReference>
<organism evidence="12 13">
    <name type="scientific">Rhizobium rhizoryzae</name>
    <dbReference type="NCBI Taxonomy" id="451876"/>
    <lineage>
        <taxon>Bacteria</taxon>
        <taxon>Pseudomonadati</taxon>
        <taxon>Pseudomonadota</taxon>
        <taxon>Alphaproteobacteria</taxon>
        <taxon>Hyphomicrobiales</taxon>
        <taxon>Rhizobiaceae</taxon>
        <taxon>Rhizobium/Agrobacterium group</taxon>
        <taxon>Rhizobium</taxon>
    </lineage>
</organism>
<dbReference type="EC" id="2.8.1.2" evidence="6"/>
<feature type="domain" description="N-acetyltransferase" evidence="11">
    <location>
        <begin position="323"/>
        <end position="468"/>
    </location>
</feature>
<feature type="region of interest" description="Disordered" evidence="9">
    <location>
        <begin position="187"/>
        <end position="208"/>
    </location>
</feature>
<evidence type="ECO:0000256" key="8">
    <source>
        <dbReference type="ARBA" id="ARBA00078354"/>
    </source>
</evidence>
<evidence type="ECO:0000313" key="13">
    <source>
        <dbReference type="Proteomes" id="UP000519897"/>
    </source>
</evidence>
<evidence type="ECO:0000256" key="2">
    <source>
        <dbReference type="ARBA" id="ARBA00022490"/>
    </source>
</evidence>
<proteinExistence type="predicted"/>
<reference evidence="12 13" key="1">
    <citation type="submission" date="2020-08" db="EMBL/GenBank/DDBJ databases">
        <title>Genomic Encyclopedia of Type Strains, Phase IV (KMG-IV): sequencing the most valuable type-strain genomes for metagenomic binning, comparative biology and taxonomic classification.</title>
        <authorList>
            <person name="Goeker M."/>
        </authorList>
    </citation>
    <scope>NUCLEOTIDE SEQUENCE [LARGE SCALE GENOMIC DNA]</scope>
    <source>
        <strain evidence="12 13">DSM 29514</strain>
    </source>
</reference>
<keyword evidence="13" id="KW-1185">Reference proteome</keyword>
<dbReference type="PANTHER" id="PTHR11364">
    <property type="entry name" value="THIOSULFATE SULFERTANSFERASE"/>
    <property type="match status" value="1"/>
</dbReference>
<dbReference type="GO" id="GO:0004792">
    <property type="term" value="F:thiosulfate-cyanide sulfurtransferase activity"/>
    <property type="evidence" value="ECO:0007669"/>
    <property type="project" value="TreeGrafter"/>
</dbReference>
<evidence type="ECO:0000313" key="12">
    <source>
        <dbReference type="EMBL" id="MBB4142334.1"/>
    </source>
</evidence>
<evidence type="ECO:0000256" key="7">
    <source>
        <dbReference type="ARBA" id="ARBA00070833"/>
    </source>
</evidence>
<name>A0A7W6PPY2_9HYPH</name>
<dbReference type="RefSeq" id="WP_165136161.1">
    <property type="nucleotide sequence ID" value="NZ_CP049250.1"/>
</dbReference>
<dbReference type="InterPro" id="IPR036873">
    <property type="entry name" value="Rhodanese-like_dom_sf"/>
</dbReference>
<evidence type="ECO:0000259" key="10">
    <source>
        <dbReference type="PROSITE" id="PS50206"/>
    </source>
</evidence>
<evidence type="ECO:0000256" key="3">
    <source>
        <dbReference type="ARBA" id="ARBA00022679"/>
    </source>
</evidence>
<feature type="domain" description="Rhodanese" evidence="10">
    <location>
        <begin position="20"/>
        <end position="137"/>
    </location>
</feature>
<dbReference type="Gene3D" id="3.40.630.30">
    <property type="match status" value="1"/>
</dbReference>
<evidence type="ECO:0000259" key="11">
    <source>
        <dbReference type="PROSITE" id="PS51186"/>
    </source>
</evidence>
<dbReference type="InterPro" id="IPR000182">
    <property type="entry name" value="GNAT_dom"/>
</dbReference>
<keyword evidence="2" id="KW-0963">Cytoplasm</keyword>
<dbReference type="Proteomes" id="UP000519897">
    <property type="component" value="Unassembled WGS sequence"/>
</dbReference>
<comment type="subcellular location">
    <subcellularLocation>
        <location evidence="1">Cytoplasm</location>
    </subcellularLocation>
</comment>
<dbReference type="SMART" id="SM00450">
    <property type="entry name" value="RHOD"/>
    <property type="match status" value="2"/>
</dbReference>
<comment type="caution">
    <text evidence="12">The sequence shown here is derived from an EMBL/GenBank/DDBJ whole genome shotgun (WGS) entry which is preliminary data.</text>
</comment>